<dbReference type="OrthoDB" id="7041966at2"/>
<dbReference type="AlphaFoldDB" id="C1DHU8"/>
<dbReference type="GeneID" id="88187452"/>
<evidence type="ECO:0000313" key="1">
    <source>
        <dbReference type="EMBL" id="ACO80681.1"/>
    </source>
</evidence>
<dbReference type="Proteomes" id="UP000002424">
    <property type="component" value="Chromosome"/>
</dbReference>
<sequence length="105" mass="12134">MDDKNDLAALLTDHQAPRTRRGATAELAAEVYQLYRLTNLVDRLEETFGPTLLTREELLPWLAEQIERIRTSGITDCDLASDLIDEAYQARLKIGSARFFERYFR</sequence>
<evidence type="ECO:0000313" key="2">
    <source>
        <dbReference type="Proteomes" id="UP000002424"/>
    </source>
</evidence>
<dbReference type="EnsemblBacteria" id="ACO80681">
    <property type="protein sequence ID" value="ACO80681"/>
    <property type="gene ID" value="Avin_45690"/>
</dbReference>
<organism evidence="1 2">
    <name type="scientific">Azotobacter vinelandii (strain DJ / ATCC BAA-1303)</name>
    <dbReference type="NCBI Taxonomy" id="322710"/>
    <lineage>
        <taxon>Bacteria</taxon>
        <taxon>Pseudomonadati</taxon>
        <taxon>Pseudomonadota</taxon>
        <taxon>Gammaproteobacteria</taxon>
        <taxon>Pseudomonadales</taxon>
        <taxon>Pseudomonadaceae</taxon>
        <taxon>Azotobacter</taxon>
    </lineage>
</organism>
<dbReference type="KEGG" id="avn:Avin_45690"/>
<reference evidence="1 2" key="1">
    <citation type="journal article" date="2009" name="J. Bacteriol.">
        <title>Genome sequence of Azotobacter vinelandii, an obligate aerobe specialized to support diverse anaerobic metabolic processes.</title>
        <authorList>
            <person name="Setubal J.C."/>
            <person name="dos Santos P."/>
            <person name="Goldman B.S."/>
            <person name="Ertesvag H."/>
            <person name="Espin G."/>
            <person name="Rubio L.M."/>
            <person name="Valla S."/>
            <person name="Almeida N.F."/>
            <person name="Balasubramanian D."/>
            <person name="Cromes L."/>
            <person name="Curatti L."/>
            <person name="Du Z."/>
            <person name="Godsy E."/>
            <person name="Goodner B."/>
            <person name="Hellner-Burris K."/>
            <person name="Hernandez J.A."/>
            <person name="Houmiel K."/>
            <person name="Imperial J."/>
            <person name="Kennedy C."/>
            <person name="Larson T.J."/>
            <person name="Latreille P."/>
            <person name="Ligon L.S."/>
            <person name="Lu J."/>
            <person name="Maerk M."/>
            <person name="Miller N.M."/>
            <person name="Norton S."/>
            <person name="O'Carroll I.P."/>
            <person name="Paulsen I."/>
            <person name="Raulfs E.C."/>
            <person name="Roemer R."/>
            <person name="Rosser J."/>
            <person name="Segura D."/>
            <person name="Slater S."/>
            <person name="Stricklin S.L."/>
            <person name="Studholme D.J."/>
            <person name="Sun J."/>
            <person name="Viana C.J."/>
            <person name="Wallin E."/>
            <person name="Wang B."/>
            <person name="Wheeler C."/>
            <person name="Zhu H."/>
            <person name="Dean D.R."/>
            <person name="Dixon R."/>
            <person name="Wood D."/>
        </authorList>
    </citation>
    <scope>NUCLEOTIDE SEQUENCE [LARGE SCALE GENOMIC DNA]</scope>
    <source>
        <strain evidence="2">DJ / ATCC BAA-1303</strain>
    </source>
</reference>
<accession>C1DHU8</accession>
<proteinExistence type="predicted"/>
<name>C1DHU8_AZOVD</name>
<dbReference type="RefSeq" id="WP_012703048.1">
    <property type="nucleotide sequence ID" value="NC_012560.1"/>
</dbReference>
<dbReference type="HOGENOM" id="CLU_2230944_0_0_6"/>
<dbReference type="EMBL" id="CP001157">
    <property type="protein sequence ID" value="ACO80681.1"/>
    <property type="molecule type" value="Genomic_DNA"/>
</dbReference>
<protein>
    <submittedName>
        <fullName evidence="1">Uncharacterized protein</fullName>
    </submittedName>
</protein>
<keyword evidence="2" id="KW-1185">Reference proteome</keyword>
<gene>
    <name evidence="1" type="ordered locus">Avin_45690</name>
</gene>